<dbReference type="AlphaFoldDB" id="A0A0G4GFS4"/>
<keyword evidence="3" id="KW-1185">Reference proteome</keyword>
<dbReference type="Proteomes" id="UP000041254">
    <property type="component" value="Unassembled WGS sequence"/>
</dbReference>
<reference evidence="2 3" key="1">
    <citation type="submission" date="2014-11" db="EMBL/GenBank/DDBJ databases">
        <authorList>
            <person name="Zhu J."/>
            <person name="Qi W."/>
            <person name="Song R."/>
        </authorList>
    </citation>
    <scope>NUCLEOTIDE SEQUENCE [LARGE SCALE GENOMIC DNA]</scope>
</reference>
<gene>
    <name evidence="2" type="ORF">Vbra_17648</name>
</gene>
<evidence type="ECO:0000313" key="3">
    <source>
        <dbReference type="Proteomes" id="UP000041254"/>
    </source>
</evidence>
<accession>A0A0G4GFS4</accession>
<name>A0A0G4GFS4_VITBC</name>
<feature type="chain" id="PRO_5005190116" evidence="1">
    <location>
        <begin position="20"/>
        <end position="180"/>
    </location>
</feature>
<evidence type="ECO:0000313" key="2">
    <source>
        <dbReference type="EMBL" id="CEM28158.1"/>
    </source>
</evidence>
<dbReference type="InParanoid" id="A0A0G4GFS4"/>
<feature type="signal peptide" evidence="1">
    <location>
        <begin position="1"/>
        <end position="19"/>
    </location>
</feature>
<organism evidence="2 3">
    <name type="scientific">Vitrella brassicaformis (strain CCMP3155)</name>
    <dbReference type="NCBI Taxonomy" id="1169540"/>
    <lineage>
        <taxon>Eukaryota</taxon>
        <taxon>Sar</taxon>
        <taxon>Alveolata</taxon>
        <taxon>Colpodellida</taxon>
        <taxon>Vitrellaceae</taxon>
        <taxon>Vitrella</taxon>
    </lineage>
</organism>
<evidence type="ECO:0000256" key="1">
    <source>
        <dbReference type="SAM" id="SignalP"/>
    </source>
</evidence>
<protein>
    <submittedName>
        <fullName evidence="2">Uncharacterized protein</fullName>
    </submittedName>
</protein>
<dbReference type="EMBL" id="CDMY01000646">
    <property type="protein sequence ID" value="CEM28158.1"/>
    <property type="molecule type" value="Genomic_DNA"/>
</dbReference>
<sequence length="180" mass="19703">MSALLRTMVSLGLVCSANSVWQLAAHLLVSFDVVCRSTAAIDCWAEVSPCQLCVRWANGHECSPDVSEGANTVLLPSTHTDAHLQLSCKHADVFVQAGASEEPQHTLPITKALQSSSSSPSIYVYPICPAVTSNEQTHEQTTGRHGSWRHTLGALWCFVWSVAFLQAPRTYTLWHKRSKS</sequence>
<dbReference type="VEuPathDB" id="CryptoDB:Vbra_17648"/>
<proteinExistence type="predicted"/>
<keyword evidence="1" id="KW-0732">Signal</keyword>